<evidence type="ECO:0000256" key="1">
    <source>
        <dbReference type="SAM" id="MobiDB-lite"/>
    </source>
</evidence>
<dbReference type="Gramene" id="EFJ19338">
    <property type="protein sequence ID" value="EFJ19338"/>
    <property type="gene ID" value="SELMODRAFT_419157"/>
</dbReference>
<dbReference type="KEGG" id="smo:SELMODRAFT_419157"/>
<proteinExistence type="predicted"/>
<gene>
    <name evidence="2" type="ORF">SELMODRAFT_419157</name>
</gene>
<feature type="compositionally biased region" description="Basic and acidic residues" evidence="1">
    <location>
        <begin position="70"/>
        <end position="90"/>
    </location>
</feature>
<name>D8S815_SELML</name>
<sequence>MSPPLPVQAPPQPQHQQQHFVRDHHAHLQYLAHNLHANPPPHDPLASSSFKHLLSSCSMAMARIPSDLGQQHDHPQRWQESDRGDHREDGSGEWPSDEARALIKIRGDMESSFQRGSHPHLWEEIARLKHKASVQGQLSWILDTRI</sequence>
<dbReference type="Gene3D" id="1.10.10.60">
    <property type="entry name" value="Homeodomain-like"/>
    <property type="match status" value="1"/>
</dbReference>
<accession>D8S815</accession>
<keyword evidence="3" id="KW-1185">Reference proteome</keyword>
<dbReference type="AlphaFoldDB" id="D8S815"/>
<evidence type="ECO:0000313" key="2">
    <source>
        <dbReference type="EMBL" id="EFJ19338.1"/>
    </source>
</evidence>
<organism evidence="3">
    <name type="scientific">Selaginella moellendorffii</name>
    <name type="common">Spikemoss</name>
    <dbReference type="NCBI Taxonomy" id="88036"/>
    <lineage>
        <taxon>Eukaryota</taxon>
        <taxon>Viridiplantae</taxon>
        <taxon>Streptophyta</taxon>
        <taxon>Embryophyta</taxon>
        <taxon>Tracheophyta</taxon>
        <taxon>Lycopodiopsida</taxon>
        <taxon>Selaginellales</taxon>
        <taxon>Selaginellaceae</taxon>
        <taxon>Selaginella</taxon>
    </lineage>
</organism>
<protein>
    <submittedName>
        <fullName evidence="2">Uncharacterized protein</fullName>
    </submittedName>
</protein>
<dbReference type="EMBL" id="GL377606">
    <property type="protein sequence ID" value="EFJ19338.1"/>
    <property type="molecule type" value="Genomic_DNA"/>
</dbReference>
<dbReference type="InParanoid" id="D8S815"/>
<dbReference type="Proteomes" id="UP000001514">
    <property type="component" value="Unassembled WGS sequence"/>
</dbReference>
<evidence type="ECO:0000313" key="3">
    <source>
        <dbReference type="Proteomes" id="UP000001514"/>
    </source>
</evidence>
<dbReference type="HOGENOM" id="CLU_1780648_0_0_1"/>
<feature type="region of interest" description="Disordered" evidence="1">
    <location>
        <begin position="64"/>
        <end position="101"/>
    </location>
</feature>
<reference evidence="2 3" key="1">
    <citation type="journal article" date="2011" name="Science">
        <title>The Selaginella genome identifies genetic changes associated with the evolution of vascular plants.</title>
        <authorList>
            <person name="Banks J.A."/>
            <person name="Nishiyama T."/>
            <person name="Hasebe M."/>
            <person name="Bowman J.L."/>
            <person name="Gribskov M."/>
            <person name="dePamphilis C."/>
            <person name="Albert V.A."/>
            <person name="Aono N."/>
            <person name="Aoyama T."/>
            <person name="Ambrose B.A."/>
            <person name="Ashton N.W."/>
            <person name="Axtell M.J."/>
            <person name="Barker E."/>
            <person name="Barker M.S."/>
            <person name="Bennetzen J.L."/>
            <person name="Bonawitz N.D."/>
            <person name="Chapple C."/>
            <person name="Cheng C."/>
            <person name="Correa L.G."/>
            <person name="Dacre M."/>
            <person name="DeBarry J."/>
            <person name="Dreyer I."/>
            <person name="Elias M."/>
            <person name="Engstrom E.M."/>
            <person name="Estelle M."/>
            <person name="Feng L."/>
            <person name="Finet C."/>
            <person name="Floyd S.K."/>
            <person name="Frommer W.B."/>
            <person name="Fujita T."/>
            <person name="Gramzow L."/>
            <person name="Gutensohn M."/>
            <person name="Harholt J."/>
            <person name="Hattori M."/>
            <person name="Heyl A."/>
            <person name="Hirai T."/>
            <person name="Hiwatashi Y."/>
            <person name="Ishikawa M."/>
            <person name="Iwata M."/>
            <person name="Karol K.G."/>
            <person name="Koehler B."/>
            <person name="Kolukisaoglu U."/>
            <person name="Kubo M."/>
            <person name="Kurata T."/>
            <person name="Lalonde S."/>
            <person name="Li K."/>
            <person name="Li Y."/>
            <person name="Litt A."/>
            <person name="Lyons E."/>
            <person name="Manning G."/>
            <person name="Maruyama T."/>
            <person name="Michael T.P."/>
            <person name="Mikami K."/>
            <person name="Miyazaki S."/>
            <person name="Morinaga S."/>
            <person name="Murata T."/>
            <person name="Mueller-Roeber B."/>
            <person name="Nelson D.R."/>
            <person name="Obara M."/>
            <person name="Oguri Y."/>
            <person name="Olmstead R.G."/>
            <person name="Onodera N."/>
            <person name="Petersen B.L."/>
            <person name="Pils B."/>
            <person name="Prigge M."/>
            <person name="Rensing S.A."/>
            <person name="Riano-Pachon D.M."/>
            <person name="Roberts A.W."/>
            <person name="Sato Y."/>
            <person name="Scheller H.V."/>
            <person name="Schulz B."/>
            <person name="Schulz C."/>
            <person name="Shakirov E.V."/>
            <person name="Shibagaki N."/>
            <person name="Shinohara N."/>
            <person name="Shippen D.E."/>
            <person name="Soerensen I."/>
            <person name="Sotooka R."/>
            <person name="Sugimoto N."/>
            <person name="Sugita M."/>
            <person name="Sumikawa N."/>
            <person name="Tanurdzic M."/>
            <person name="Theissen G."/>
            <person name="Ulvskov P."/>
            <person name="Wakazuki S."/>
            <person name="Weng J.K."/>
            <person name="Willats W.W."/>
            <person name="Wipf D."/>
            <person name="Wolf P.G."/>
            <person name="Yang L."/>
            <person name="Zimmer A.D."/>
            <person name="Zhu Q."/>
            <person name="Mitros T."/>
            <person name="Hellsten U."/>
            <person name="Loque D."/>
            <person name="Otillar R."/>
            <person name="Salamov A."/>
            <person name="Schmutz J."/>
            <person name="Shapiro H."/>
            <person name="Lindquist E."/>
            <person name="Lucas S."/>
            <person name="Rokhsar D."/>
            <person name="Grigoriev I.V."/>
        </authorList>
    </citation>
    <scope>NUCLEOTIDE SEQUENCE [LARGE SCALE GENOMIC DNA]</scope>
</reference>